<dbReference type="Proteomes" id="UP001527925">
    <property type="component" value="Unassembled WGS sequence"/>
</dbReference>
<reference evidence="7 8" key="1">
    <citation type="submission" date="2023-09" db="EMBL/GenBank/DDBJ databases">
        <title>Pangenome analysis of Batrachochytrium dendrobatidis and related Chytrids.</title>
        <authorList>
            <person name="Yacoub M.N."/>
            <person name="Stajich J.E."/>
            <person name="James T.Y."/>
        </authorList>
    </citation>
    <scope>NUCLEOTIDE SEQUENCE [LARGE SCALE GENOMIC DNA]</scope>
    <source>
        <strain evidence="7 8">JEL0888</strain>
    </source>
</reference>
<evidence type="ECO:0000313" key="8">
    <source>
        <dbReference type="Proteomes" id="UP001527925"/>
    </source>
</evidence>
<name>A0ABR4N322_9FUNG</name>
<evidence type="ECO:0000256" key="4">
    <source>
        <dbReference type="ARBA" id="ARBA00023288"/>
    </source>
</evidence>
<dbReference type="Pfam" id="PF09742">
    <property type="entry name" value="Dymeclin"/>
    <property type="match status" value="1"/>
</dbReference>
<evidence type="ECO:0000256" key="5">
    <source>
        <dbReference type="SAM" id="MobiDB-lite"/>
    </source>
</evidence>
<dbReference type="Pfam" id="PF15927">
    <property type="entry name" value="Casc1_N"/>
    <property type="match status" value="1"/>
</dbReference>
<keyword evidence="3" id="KW-0519">Myristate</keyword>
<sequence length="1487" mass="166680">MGPKKKKGKKDANKAKEQRLAEERAKRERELQEQRNRELLEQFFEKEQARLQEERVEMERIAATKAGELAIMLGKIQRDAEWKRFMECETLPPPQSERDVNTYLSLWAEEKINVEEEPSLVPLFNQLPSAESLLTQLEIERAFAIDNRDAKNWARLHEHMTRLIEILNGKWNSVSQQILQHVDFFSREPNENFQLESMTDNFSFGIWGNLTRNPRHKNIEFPQLNMSASLPKPLVLSNVTIRMLYMTGANCGVPFEVQEGEGHRSFVGGVLMLDLAEMPDPPKIVDNWTIRQILSPSGELKRLDYPFKKAAAEVAEEENENSNDAHMWSTLISFPIPSHIFLDSDSVKVMYWNAEQKMWDDEGITDDDIDLEAGRVKCRTSHFGPTAVVQNTYAEFPYRDWILEPIELNRGLLRIYGRKNELHLDIREGECQVVFCGTEYVPKPFRNKWFPPSLLLKACVFGLNFRGRQTMKGVEMEEWILKNPLVEEMCIAGINLCAPAMCFRRSPSNRLVSSSKCVFQFRDAADPPEAEWKSLVFDVNYRVKDEGHAVGFVVADNNVTDETKFKIDNTEGSMLQASCFHLLRPQIRSPEGSAKVEQCSAHFTRTVAQVLAATRVLCFSTAAPDHSQRPDVGRHQRQLSQPQILGESCPPALPGQHDPPPRHHVPQRPFVKSASLTQNPPALSITADPGSLAGPASHRASIGGAHSFGALAAARASSSAASSAASSPAVSPLGAHAVKLIEKPLASNKFAASPLFSALRELAAAEPLPFPSDAAWLRALRSPIPSVLTIQDSFDLDCAGQPAGEAMVANQSTTGNFNTLVLYLLTQLRRMRLLAYEGHTADAAASDGAAPSEWPQEAHNALFGVRIFTKYFVESTSKQQLFEIFEHNRAGSPVHDEVPRSSTPSQSVDSGYDATSRQAASASRRSSASTQANSTLQIMPIDAWVATDKRKRSLALLEELLHVVIYANTTTAANYEFYVDAINLLLVLLSGQLARSAIEPADNDHFMVTLMDNLGQVPACRHFAKGTLGRLLENFVRQQAKPTHGAGMLYSAYSMLFAPKDDPAKTSPVADKSLMLLLVLTGQAPHAYPNNFREALSGLIDSGGVTAAPSTIISEIATNPLQMPFRDIYQAVIIHMRKDETSLLLYVLLLKNREFRMYVMSRTDPEGLLLPLLRLIYEFVERKSSYSQLYILLTVLLILSQDDVYNENNHKVVIAPPTWFTERIIRSMTLGGLVVLVLVRAVQANLSRHKDIYFHTTSLAILANMSSTIVNIHSVVAQRLINLFEAVAKRFVKLSKRAAALGSLDSPVLASDTTSVEGQDHEHIQDGDLDAELAVTGDLVALLLEIINSVLTHTLKSNPQLVYAILHRRDMFAQFRTHHRFSDLIENIDTVISHFHGRLTEADLRTPSVDDILKLIDATAKRWTPERLKLFPEVKFQYEEAEYQRFFVPYVWSLVYQHSLIFWSISKAQLLRELDPDFPLSDFTVPL</sequence>
<gene>
    <name evidence="7" type="ORF">HK105_206646</name>
</gene>
<dbReference type="InterPro" id="IPR019142">
    <property type="entry name" value="Dymeclin"/>
</dbReference>
<proteinExistence type="inferred from homology"/>
<dbReference type="PANTHER" id="PTHR12895:SF9">
    <property type="entry name" value="DYMECLIN"/>
    <property type="match status" value="1"/>
</dbReference>
<dbReference type="EMBL" id="JADGIZ020000040">
    <property type="protein sequence ID" value="KAL2913912.1"/>
    <property type="molecule type" value="Genomic_DNA"/>
</dbReference>
<comment type="caution">
    <text evidence="7">The sequence shown here is derived from an EMBL/GenBank/DDBJ whole genome shotgun (WGS) entry which is preliminary data.</text>
</comment>
<organism evidence="7 8">
    <name type="scientific">Polyrhizophydium stewartii</name>
    <dbReference type="NCBI Taxonomy" id="2732419"/>
    <lineage>
        <taxon>Eukaryota</taxon>
        <taxon>Fungi</taxon>
        <taxon>Fungi incertae sedis</taxon>
        <taxon>Chytridiomycota</taxon>
        <taxon>Chytridiomycota incertae sedis</taxon>
        <taxon>Chytridiomycetes</taxon>
        <taxon>Rhizophydiales</taxon>
        <taxon>Rhizophydiales incertae sedis</taxon>
        <taxon>Polyrhizophydium</taxon>
    </lineage>
</organism>
<protein>
    <recommendedName>
        <fullName evidence="2">Dymeclin</fullName>
    </recommendedName>
</protein>
<feature type="compositionally biased region" description="Polar residues" evidence="5">
    <location>
        <begin position="900"/>
        <end position="909"/>
    </location>
</feature>
<comment type="similarity">
    <text evidence="1">Belongs to the dymeclin family.</text>
</comment>
<feature type="region of interest" description="Disordered" evidence="5">
    <location>
        <begin position="624"/>
        <end position="667"/>
    </location>
</feature>
<evidence type="ECO:0000256" key="1">
    <source>
        <dbReference type="ARBA" id="ARBA00010603"/>
    </source>
</evidence>
<feature type="compositionally biased region" description="Basic and acidic residues" evidence="5">
    <location>
        <begin position="10"/>
        <end position="32"/>
    </location>
</feature>
<evidence type="ECO:0000256" key="2">
    <source>
        <dbReference type="ARBA" id="ARBA00015736"/>
    </source>
</evidence>
<feature type="domain" description="IC97/Casc1 N-terminal" evidence="6">
    <location>
        <begin position="12"/>
        <end position="215"/>
    </location>
</feature>
<dbReference type="PANTHER" id="PTHR12895">
    <property type="entry name" value="DYMECLIN"/>
    <property type="match status" value="1"/>
</dbReference>
<dbReference type="InterPro" id="IPR031826">
    <property type="entry name" value="IC97/Casc1_N"/>
</dbReference>
<feature type="compositionally biased region" description="Low complexity" evidence="5">
    <location>
        <begin position="914"/>
        <end position="931"/>
    </location>
</feature>
<feature type="region of interest" description="Disordered" evidence="5">
    <location>
        <begin position="1"/>
        <end position="32"/>
    </location>
</feature>
<feature type="region of interest" description="Disordered" evidence="5">
    <location>
        <begin position="892"/>
        <end position="931"/>
    </location>
</feature>
<dbReference type="PRINTS" id="PR02043">
    <property type="entry name" value="CANCERSCCP1"/>
</dbReference>
<keyword evidence="4" id="KW-0449">Lipoprotein</keyword>
<evidence type="ECO:0000259" key="6">
    <source>
        <dbReference type="Pfam" id="PF15927"/>
    </source>
</evidence>
<accession>A0ABR4N322</accession>
<dbReference type="InterPro" id="IPR023247">
    <property type="entry name" value="IC97/Dnai7-like"/>
</dbReference>
<evidence type="ECO:0000313" key="7">
    <source>
        <dbReference type="EMBL" id="KAL2913912.1"/>
    </source>
</evidence>
<keyword evidence="8" id="KW-1185">Reference proteome</keyword>
<evidence type="ECO:0000256" key="3">
    <source>
        <dbReference type="ARBA" id="ARBA00022707"/>
    </source>
</evidence>